<feature type="domain" description="EAL" evidence="3">
    <location>
        <begin position="433"/>
        <end position="686"/>
    </location>
</feature>
<dbReference type="PROSITE" id="PS50887">
    <property type="entry name" value="GGDEF"/>
    <property type="match status" value="1"/>
</dbReference>
<dbReference type="InterPro" id="IPR035919">
    <property type="entry name" value="EAL_sf"/>
</dbReference>
<dbReference type="FunFam" id="3.20.20.450:FF:000001">
    <property type="entry name" value="Cyclic di-GMP phosphodiesterase yahA"/>
    <property type="match status" value="1"/>
</dbReference>
<dbReference type="Pfam" id="PF00990">
    <property type="entry name" value="GGDEF"/>
    <property type="match status" value="1"/>
</dbReference>
<dbReference type="OrthoDB" id="9759607at2"/>
<dbReference type="NCBIfam" id="TIGR00229">
    <property type="entry name" value="sensory_box"/>
    <property type="match status" value="2"/>
</dbReference>
<feature type="domain" description="PAS" evidence="1">
    <location>
        <begin position="136"/>
        <end position="206"/>
    </location>
</feature>
<evidence type="ECO:0000259" key="2">
    <source>
        <dbReference type="PROSITE" id="PS50113"/>
    </source>
</evidence>
<dbReference type="PROSITE" id="PS50883">
    <property type="entry name" value="EAL"/>
    <property type="match status" value="1"/>
</dbReference>
<dbReference type="InterPro" id="IPR000014">
    <property type="entry name" value="PAS"/>
</dbReference>
<accession>A0A417YES5</accession>
<dbReference type="AlphaFoldDB" id="A0A417YES5"/>
<dbReference type="InterPro" id="IPR013656">
    <property type="entry name" value="PAS_4"/>
</dbReference>
<feature type="domain" description="GGDEF" evidence="4">
    <location>
        <begin position="292"/>
        <end position="424"/>
    </location>
</feature>
<reference evidence="5 6" key="1">
    <citation type="journal article" date="2017" name="Int. J. Syst. Evol. Microbiol.">
        <title>Bacillus notoginsengisoli sp. nov., a novel bacterium isolated from the rhizosphere of Panax notoginseng.</title>
        <authorList>
            <person name="Zhang M.Y."/>
            <person name="Cheng J."/>
            <person name="Cai Y."/>
            <person name="Zhang T.Y."/>
            <person name="Wu Y.Y."/>
            <person name="Manikprabhu D."/>
            <person name="Li W.J."/>
            <person name="Zhang Y.X."/>
        </authorList>
    </citation>
    <scope>NUCLEOTIDE SEQUENCE [LARGE SCALE GENOMIC DNA]</scope>
    <source>
        <strain evidence="5 6">JCM 30743</strain>
    </source>
</reference>
<dbReference type="Gene3D" id="3.30.450.20">
    <property type="entry name" value="PAS domain"/>
    <property type="match status" value="2"/>
</dbReference>
<evidence type="ECO:0000259" key="1">
    <source>
        <dbReference type="PROSITE" id="PS50112"/>
    </source>
</evidence>
<dbReference type="InterPro" id="IPR043128">
    <property type="entry name" value="Rev_trsase/Diguanyl_cyclase"/>
</dbReference>
<feature type="domain" description="PAC" evidence="2">
    <location>
        <begin position="79"/>
        <end position="135"/>
    </location>
</feature>
<dbReference type="SUPFAM" id="SSF55785">
    <property type="entry name" value="PYP-like sensor domain (PAS domain)"/>
    <property type="match status" value="2"/>
</dbReference>
<evidence type="ECO:0000259" key="4">
    <source>
        <dbReference type="PROSITE" id="PS50887"/>
    </source>
</evidence>
<dbReference type="SMART" id="SM00086">
    <property type="entry name" value="PAC"/>
    <property type="match status" value="2"/>
</dbReference>
<keyword evidence="6" id="KW-1185">Reference proteome</keyword>
<dbReference type="NCBIfam" id="TIGR00254">
    <property type="entry name" value="GGDEF"/>
    <property type="match status" value="1"/>
</dbReference>
<sequence>MQGAELEPVIFDLIFKHIKDMVFIMKVEEGPVFRYLFANQSGMKMAGISQESIGKTFQEALPNEVYSYLQREYEKALSSTALITVFDSATIASGEIFYGETILSPVKDPNGEIRYIVAITRDVTDYVKEKNKIIESGQRYRSIVDQNMDAIFSINMEGRILEANPAAAKLTGYDEKELLDFSIYDLVSDSDFASFKTLVENTGSGMALESMDCRFTHRKGQLLTLHIKTVPIIVFGEIRGIYVIIRDISEQSKNVEMIKYMAFHDQLTGLLNRRALLDKLNEQLFLPDRNRKEFALISIDLDRFKYLNDSLGHLVGDEILKKTSSRLLECQNDRCFVYRQGGDEFIILLLETNRKATAFFAQRILSMFKRSFYFNSQEYYISPSIGISMYPSDGRDAETLLKNADEALYRVKERGRAHYQFYRTDMNSAITNFLAIETHLRKAIEKGELFLHYQPQIDLVTGKARSFEALLRWNSIELGPVSPGLFIPLAEDTGLIISIGNWVIENACKQIRLWNKKGYTDFRVAINISPKQLQQPNFISYLKNALEKHNVHPSSLEIEITEGSMENTNEAVPALKKLKKLGITIAVDDFGTGYSSLSYLKQFPIDVLKIDQSFVKDIIGNDKDAAIASAIIHLGKSLGVEVIAEGVETALQADFLTKEECHKAQGYFFSKPLPANEAEEKYLSLPMVLQEYS</sequence>
<dbReference type="InterPro" id="IPR052155">
    <property type="entry name" value="Biofilm_reg_signaling"/>
</dbReference>
<dbReference type="CDD" id="cd01949">
    <property type="entry name" value="GGDEF"/>
    <property type="match status" value="1"/>
</dbReference>
<comment type="caution">
    <text evidence="5">The sequence shown here is derived from an EMBL/GenBank/DDBJ whole genome shotgun (WGS) entry which is preliminary data.</text>
</comment>
<proteinExistence type="predicted"/>
<dbReference type="SMART" id="SM00267">
    <property type="entry name" value="GGDEF"/>
    <property type="match status" value="1"/>
</dbReference>
<dbReference type="Pfam" id="PF08448">
    <property type="entry name" value="PAS_4"/>
    <property type="match status" value="1"/>
</dbReference>
<evidence type="ECO:0000313" key="5">
    <source>
        <dbReference type="EMBL" id="RHW31152.1"/>
    </source>
</evidence>
<dbReference type="Pfam" id="PF00563">
    <property type="entry name" value="EAL"/>
    <property type="match status" value="1"/>
</dbReference>
<dbReference type="Gene3D" id="3.30.70.270">
    <property type="match status" value="1"/>
</dbReference>
<dbReference type="PANTHER" id="PTHR44757:SF2">
    <property type="entry name" value="BIOFILM ARCHITECTURE MAINTENANCE PROTEIN MBAA"/>
    <property type="match status" value="1"/>
</dbReference>
<dbReference type="EMBL" id="QWEG01000025">
    <property type="protein sequence ID" value="RHW31152.1"/>
    <property type="molecule type" value="Genomic_DNA"/>
</dbReference>
<dbReference type="GO" id="GO:0006355">
    <property type="term" value="P:regulation of DNA-templated transcription"/>
    <property type="evidence" value="ECO:0007669"/>
    <property type="project" value="InterPro"/>
</dbReference>
<protein>
    <submittedName>
        <fullName evidence="5">EAL domain-containing protein</fullName>
    </submittedName>
</protein>
<dbReference type="InterPro" id="IPR001633">
    <property type="entry name" value="EAL_dom"/>
</dbReference>
<dbReference type="InterPro" id="IPR029787">
    <property type="entry name" value="Nucleotide_cyclase"/>
</dbReference>
<dbReference type="InterPro" id="IPR001610">
    <property type="entry name" value="PAC"/>
</dbReference>
<dbReference type="CDD" id="cd01948">
    <property type="entry name" value="EAL"/>
    <property type="match status" value="1"/>
</dbReference>
<dbReference type="Proteomes" id="UP000284416">
    <property type="component" value="Unassembled WGS sequence"/>
</dbReference>
<evidence type="ECO:0000259" key="3">
    <source>
        <dbReference type="PROSITE" id="PS50883"/>
    </source>
</evidence>
<gene>
    <name evidence="5" type="ORF">D1B31_22855</name>
</gene>
<dbReference type="InterPro" id="IPR000160">
    <property type="entry name" value="GGDEF_dom"/>
</dbReference>
<dbReference type="Gene3D" id="3.20.20.450">
    <property type="entry name" value="EAL domain"/>
    <property type="match status" value="1"/>
</dbReference>
<name>A0A417YES5_9BACI</name>
<dbReference type="SUPFAM" id="SSF141868">
    <property type="entry name" value="EAL domain-like"/>
    <property type="match status" value="1"/>
</dbReference>
<dbReference type="CDD" id="cd00130">
    <property type="entry name" value="PAS"/>
    <property type="match status" value="2"/>
</dbReference>
<dbReference type="PROSITE" id="PS50113">
    <property type="entry name" value="PAC"/>
    <property type="match status" value="1"/>
</dbReference>
<dbReference type="SMART" id="SM00091">
    <property type="entry name" value="PAS"/>
    <property type="match status" value="2"/>
</dbReference>
<dbReference type="InterPro" id="IPR013767">
    <property type="entry name" value="PAS_fold"/>
</dbReference>
<dbReference type="Pfam" id="PF00989">
    <property type="entry name" value="PAS"/>
    <property type="match status" value="1"/>
</dbReference>
<organism evidence="5 6">
    <name type="scientific">Neobacillus notoginsengisoli</name>
    <dbReference type="NCBI Taxonomy" id="1578198"/>
    <lineage>
        <taxon>Bacteria</taxon>
        <taxon>Bacillati</taxon>
        <taxon>Bacillota</taxon>
        <taxon>Bacilli</taxon>
        <taxon>Bacillales</taxon>
        <taxon>Bacillaceae</taxon>
        <taxon>Neobacillus</taxon>
    </lineage>
</organism>
<dbReference type="SUPFAM" id="SSF55073">
    <property type="entry name" value="Nucleotide cyclase"/>
    <property type="match status" value="1"/>
</dbReference>
<dbReference type="InterPro" id="IPR000700">
    <property type="entry name" value="PAS-assoc_C"/>
</dbReference>
<dbReference type="PROSITE" id="PS50112">
    <property type="entry name" value="PAS"/>
    <property type="match status" value="1"/>
</dbReference>
<evidence type="ECO:0000313" key="6">
    <source>
        <dbReference type="Proteomes" id="UP000284416"/>
    </source>
</evidence>
<dbReference type="PANTHER" id="PTHR44757">
    <property type="entry name" value="DIGUANYLATE CYCLASE DGCP"/>
    <property type="match status" value="1"/>
</dbReference>
<dbReference type="InterPro" id="IPR035965">
    <property type="entry name" value="PAS-like_dom_sf"/>
</dbReference>
<dbReference type="SMART" id="SM00052">
    <property type="entry name" value="EAL"/>
    <property type="match status" value="1"/>
</dbReference>